<dbReference type="CDD" id="cd15527">
    <property type="entry name" value="PHD2_KAT6A_6B"/>
    <property type="match status" value="1"/>
</dbReference>
<evidence type="ECO:0000256" key="17">
    <source>
        <dbReference type="ARBA" id="ARBA00023242"/>
    </source>
</evidence>
<dbReference type="FunFam" id="1.10.10.10:FF:000123">
    <property type="entry name" value="Histone acetyltransferase"/>
    <property type="match status" value="1"/>
</dbReference>
<feature type="compositionally biased region" description="Acidic residues" evidence="20">
    <location>
        <begin position="180"/>
        <end position="192"/>
    </location>
</feature>
<dbReference type="RefSeq" id="XP_066923275.1">
    <property type="nucleotide sequence ID" value="XM_067067174.1"/>
</dbReference>
<evidence type="ECO:0000259" key="22">
    <source>
        <dbReference type="PROSITE" id="PS51726"/>
    </source>
</evidence>
<dbReference type="GeneID" id="136810611"/>
<dbReference type="GO" id="GO:0003712">
    <property type="term" value="F:transcription coregulator activity"/>
    <property type="evidence" value="ECO:0007669"/>
    <property type="project" value="TreeGrafter"/>
</dbReference>
<keyword evidence="9" id="KW-0677">Repeat</keyword>
<dbReference type="OrthoDB" id="787137at2759"/>
<evidence type="ECO:0000259" key="21">
    <source>
        <dbReference type="PROSITE" id="PS50016"/>
    </source>
</evidence>
<dbReference type="InterPro" id="IPR040706">
    <property type="entry name" value="Zf-MYST"/>
</dbReference>
<feature type="compositionally biased region" description="Basic and acidic residues" evidence="20">
    <location>
        <begin position="883"/>
        <end position="907"/>
    </location>
</feature>
<dbReference type="GO" id="GO:0003682">
    <property type="term" value="F:chromatin binding"/>
    <property type="evidence" value="ECO:0007669"/>
    <property type="project" value="TreeGrafter"/>
</dbReference>
<dbReference type="GO" id="GO:0008270">
    <property type="term" value="F:zinc ion binding"/>
    <property type="evidence" value="ECO:0007669"/>
    <property type="project" value="UniProtKB-KW"/>
</dbReference>
<dbReference type="InterPro" id="IPR001965">
    <property type="entry name" value="Znf_PHD"/>
</dbReference>
<evidence type="ECO:0000256" key="2">
    <source>
        <dbReference type="ARBA" id="ARBA00010107"/>
    </source>
</evidence>
<dbReference type="Pfam" id="PF21524">
    <property type="entry name" value="SAMD1_WH"/>
    <property type="match status" value="1"/>
</dbReference>
<dbReference type="Proteomes" id="UP000594262">
    <property type="component" value="Unplaced"/>
</dbReference>
<feature type="region of interest" description="Disordered" evidence="20">
    <location>
        <begin position="331"/>
        <end position="356"/>
    </location>
</feature>
<evidence type="ECO:0000256" key="20">
    <source>
        <dbReference type="SAM" id="MobiDB-lite"/>
    </source>
</evidence>
<feature type="domain" description="PHD-type" evidence="21">
    <location>
        <begin position="200"/>
        <end position="259"/>
    </location>
</feature>
<feature type="compositionally biased region" description="Basic and acidic residues" evidence="20">
    <location>
        <begin position="820"/>
        <end position="837"/>
    </location>
</feature>
<dbReference type="Pfam" id="PF01853">
    <property type="entry name" value="MOZ_SAS"/>
    <property type="match status" value="1"/>
</dbReference>
<dbReference type="Gene3D" id="3.40.630.30">
    <property type="match status" value="1"/>
</dbReference>
<evidence type="ECO:0000256" key="9">
    <source>
        <dbReference type="ARBA" id="ARBA00022737"/>
    </source>
</evidence>
<keyword evidence="4" id="KW-0678">Repressor</keyword>
<dbReference type="InterPro" id="IPR011011">
    <property type="entry name" value="Znf_FYVE_PHD"/>
</dbReference>
<dbReference type="PROSITE" id="PS50016">
    <property type="entry name" value="ZF_PHD_2"/>
    <property type="match status" value="2"/>
</dbReference>
<keyword evidence="10 19" id="KW-0863">Zinc-finger</keyword>
<evidence type="ECO:0000256" key="19">
    <source>
        <dbReference type="PROSITE-ProRule" id="PRU00146"/>
    </source>
</evidence>
<dbReference type="FunFam" id="3.30.60.60:FF:000001">
    <property type="entry name" value="Histone acetyltransferase"/>
    <property type="match status" value="1"/>
</dbReference>
<evidence type="ECO:0000256" key="15">
    <source>
        <dbReference type="ARBA" id="ARBA00023015"/>
    </source>
</evidence>
<organism evidence="24 25">
    <name type="scientific">Clytia hemisphaerica</name>
    <dbReference type="NCBI Taxonomy" id="252671"/>
    <lineage>
        <taxon>Eukaryota</taxon>
        <taxon>Metazoa</taxon>
        <taxon>Cnidaria</taxon>
        <taxon>Hydrozoa</taxon>
        <taxon>Hydroidolina</taxon>
        <taxon>Leptothecata</taxon>
        <taxon>Obeliida</taxon>
        <taxon>Clytiidae</taxon>
        <taxon>Clytia</taxon>
    </lineage>
</organism>
<dbReference type="Pfam" id="PF17772">
    <property type="entry name" value="zf-MYST"/>
    <property type="match status" value="1"/>
</dbReference>
<dbReference type="AlphaFoldDB" id="A0A7M5V5V1"/>
<feature type="compositionally biased region" description="Acidic residues" evidence="20">
    <location>
        <begin position="869"/>
        <end position="879"/>
    </location>
</feature>
<evidence type="ECO:0000313" key="25">
    <source>
        <dbReference type="Proteomes" id="UP000594262"/>
    </source>
</evidence>
<evidence type="ECO:0000256" key="8">
    <source>
        <dbReference type="ARBA" id="ARBA00022723"/>
    </source>
</evidence>
<dbReference type="GO" id="GO:0006357">
    <property type="term" value="P:regulation of transcription by RNA polymerase II"/>
    <property type="evidence" value="ECO:0007669"/>
    <property type="project" value="TreeGrafter"/>
</dbReference>
<evidence type="ECO:0000313" key="24">
    <source>
        <dbReference type="EnsemblMetazoa" id="CLYHEMP002919.1"/>
    </source>
</evidence>
<dbReference type="GO" id="GO:0070775">
    <property type="term" value="C:H3 histone acetyltransferase complex"/>
    <property type="evidence" value="ECO:0007669"/>
    <property type="project" value="UniProtKB-ARBA"/>
</dbReference>
<comment type="subcellular location">
    <subcellularLocation>
        <location evidence="1">Nucleus</location>
    </subcellularLocation>
</comment>
<dbReference type="PANTHER" id="PTHR10615:SF217">
    <property type="entry name" value="HISTONE ACETYLTRANSFERASE"/>
    <property type="match status" value="1"/>
</dbReference>
<evidence type="ECO:0000256" key="6">
    <source>
        <dbReference type="ARBA" id="ARBA00022553"/>
    </source>
</evidence>
<feature type="region of interest" description="Disordered" evidence="20">
    <location>
        <begin position="159"/>
        <end position="192"/>
    </location>
</feature>
<dbReference type="InterPro" id="IPR002515">
    <property type="entry name" value="Znf_C2H2C"/>
</dbReference>
<evidence type="ECO:0000256" key="7">
    <source>
        <dbReference type="ARBA" id="ARBA00022679"/>
    </source>
</evidence>
<dbReference type="SMART" id="SM00249">
    <property type="entry name" value="PHD"/>
    <property type="match status" value="2"/>
</dbReference>
<dbReference type="PANTHER" id="PTHR10615">
    <property type="entry name" value="HISTONE ACETYLTRANSFERASE"/>
    <property type="match status" value="1"/>
</dbReference>
<feature type="domain" description="SAMD1-like winged helix (WH)" evidence="23">
    <location>
        <begin position="1"/>
        <end position="76"/>
    </location>
</feature>
<evidence type="ECO:0000256" key="12">
    <source>
        <dbReference type="ARBA" id="ARBA00022843"/>
    </source>
</evidence>
<dbReference type="GO" id="GO:0003677">
    <property type="term" value="F:DNA binding"/>
    <property type="evidence" value="ECO:0007669"/>
    <property type="project" value="InterPro"/>
</dbReference>
<evidence type="ECO:0000256" key="18">
    <source>
        <dbReference type="PIRSR" id="PIRSR602717-51"/>
    </source>
</evidence>
<dbReference type="PROSITE" id="PS52014">
    <property type="entry name" value="SAMD1_WH"/>
    <property type="match status" value="1"/>
</dbReference>
<dbReference type="Gene3D" id="4.10.320.30">
    <property type="match status" value="1"/>
</dbReference>
<keyword evidence="13" id="KW-0156">Chromatin regulator</keyword>
<dbReference type="EnsemblMetazoa" id="CLYHEMT002919.1">
    <property type="protein sequence ID" value="CLYHEMP002919.1"/>
    <property type="gene ID" value="CLYHEMG002919"/>
</dbReference>
<keyword evidence="11" id="KW-0862">Zinc</keyword>
<keyword evidence="12" id="KW-0832">Ubl conjugation</keyword>
<dbReference type="InterPro" id="IPR036388">
    <property type="entry name" value="WH-like_DNA-bd_sf"/>
</dbReference>
<feature type="domain" description="PHD-type" evidence="21">
    <location>
        <begin position="256"/>
        <end position="306"/>
    </location>
</feature>
<dbReference type="Gene3D" id="3.30.40.10">
    <property type="entry name" value="Zinc/RING finger domain, C3HC4 (zinc finger)"/>
    <property type="match status" value="1"/>
</dbReference>
<keyword evidence="6" id="KW-0597">Phosphoprotein</keyword>
<evidence type="ECO:0000256" key="13">
    <source>
        <dbReference type="ARBA" id="ARBA00022853"/>
    </source>
</evidence>
<dbReference type="FunFam" id="3.40.630.30:FF:000001">
    <property type="entry name" value="Histone acetyltransferase"/>
    <property type="match status" value="1"/>
</dbReference>
<feature type="region of interest" description="Disordered" evidence="20">
    <location>
        <begin position="721"/>
        <end position="907"/>
    </location>
</feature>
<dbReference type="Pfam" id="PF00628">
    <property type="entry name" value="PHD"/>
    <property type="match status" value="2"/>
</dbReference>
<dbReference type="Gene3D" id="1.10.10.10">
    <property type="entry name" value="Winged helix-like DNA-binding domain superfamily/Winged helix DNA-binding domain"/>
    <property type="match status" value="1"/>
</dbReference>
<dbReference type="Gene3D" id="3.30.60.60">
    <property type="entry name" value="N-acetyl transferase-like"/>
    <property type="match status" value="1"/>
</dbReference>
<keyword evidence="14" id="KW-0007">Acetylation</keyword>
<feature type="compositionally biased region" description="Basic and acidic residues" evidence="20">
    <location>
        <begin position="784"/>
        <end position="806"/>
    </location>
</feature>
<dbReference type="SUPFAM" id="SSF55729">
    <property type="entry name" value="Acyl-CoA N-acyltransferases (Nat)"/>
    <property type="match status" value="1"/>
</dbReference>
<dbReference type="InterPro" id="IPR048589">
    <property type="entry name" value="SAMD1-like_WH"/>
</dbReference>
<dbReference type="PROSITE" id="PS51726">
    <property type="entry name" value="MYST_HAT"/>
    <property type="match status" value="1"/>
</dbReference>
<dbReference type="EC" id="2.3.1.48" evidence="3"/>
<evidence type="ECO:0000256" key="4">
    <source>
        <dbReference type="ARBA" id="ARBA00022491"/>
    </source>
</evidence>
<evidence type="ECO:0000256" key="14">
    <source>
        <dbReference type="ARBA" id="ARBA00022990"/>
    </source>
</evidence>
<dbReference type="PROSITE" id="PS51802">
    <property type="entry name" value="ZF_CCHHC"/>
    <property type="match status" value="1"/>
</dbReference>
<dbReference type="SUPFAM" id="SSF57903">
    <property type="entry name" value="FYVE/PHD zinc finger"/>
    <property type="match status" value="1"/>
</dbReference>
<evidence type="ECO:0000256" key="16">
    <source>
        <dbReference type="ARBA" id="ARBA00023163"/>
    </source>
</evidence>
<dbReference type="InterPro" id="IPR019787">
    <property type="entry name" value="Znf_PHD-finger"/>
</dbReference>
<feature type="active site" description="Proton donor/acceptor" evidence="18">
    <location>
        <position position="623"/>
    </location>
</feature>
<accession>A0A7M5V5V1</accession>
<keyword evidence="25" id="KW-1185">Reference proteome</keyword>
<keyword evidence="16" id="KW-0804">Transcription</keyword>
<protein>
    <recommendedName>
        <fullName evidence="3">histone acetyltransferase</fullName>
        <ecNumber evidence="3">2.3.1.48</ecNumber>
    </recommendedName>
</protein>
<dbReference type="GO" id="GO:0005634">
    <property type="term" value="C:nucleus"/>
    <property type="evidence" value="ECO:0007669"/>
    <property type="project" value="UniProtKB-SubCell"/>
</dbReference>
<keyword evidence="8" id="KW-0479">Metal-binding</keyword>
<evidence type="ECO:0000256" key="5">
    <source>
        <dbReference type="ARBA" id="ARBA00022499"/>
    </source>
</evidence>
<dbReference type="GO" id="GO:0040029">
    <property type="term" value="P:epigenetic regulation of gene expression"/>
    <property type="evidence" value="ECO:0007669"/>
    <property type="project" value="UniProtKB-ARBA"/>
</dbReference>
<evidence type="ECO:0000259" key="23">
    <source>
        <dbReference type="PROSITE" id="PS52014"/>
    </source>
</evidence>
<keyword evidence="15" id="KW-0805">Transcription regulation</keyword>
<dbReference type="SUPFAM" id="SSF103637">
    <property type="entry name" value="CCHHC domain"/>
    <property type="match status" value="1"/>
</dbReference>
<evidence type="ECO:0000256" key="1">
    <source>
        <dbReference type="ARBA" id="ARBA00004123"/>
    </source>
</evidence>
<dbReference type="FunFam" id="3.30.40.10:FF:000005">
    <property type="entry name" value="zinc finger protein isoform X1"/>
    <property type="match status" value="1"/>
</dbReference>
<sequence>MTDHQETIPWVLAAIAKVKGQKQQPNEDRISTVLLQSYGLEKDEALHHLQLCVDEGLVTVAMAKNGKNSYRNAKATPGIKGPPINHVQLKKTLDEILANPIRDQGMTIEEIEHSLRTKKSLEGDLENADFVNQFRAALKYGMAKNRYLKEGKYYVINKFPPRHPRKKKEPQENGNAEDSINQEEEEEDEDITAEEKAMLKEICGFCKGGPEKNKYGEDEDLLSCMDCGNSGHPTCMQYSKELTVRVRLEPWQCMECKKCTVCKDIGEAANLLFCDACDKGYHMECLSPPLDDMPIGSWICDNCVAERNGKRKRPQSNVPATLLQHDDYITFKTPTGKKGSQKRKGPATENDEETITHIKGCPTPGCDGTGHSQNKYPNHRSAQFCPLVPRKKKGQKEGNNEEEEDMISETTPARLPGVTEKDEQMFKNAREKANSYLTSNNEPADPNNVRCPPKIEFGRYEIETWYSSPYPQEYASAPKLYLCEFCLKYMKTRTILKRHLMKCNWTHPPANEIYRKDSLSVFEVDGAVSKIYCQNLCLLAKLFLDHKTLYYDVEPFLFYVLTRNDNTGSHLIGYFSKEKACQQKNNVSCIMTMPQYQRQGYGRFLIDFSYLLSRKEGQAGSPEKPLSDLGLITYRNYWKNVIAEYLYEHMNDKAVTIKAISQATGMDPHDIASTLQSLEVVQVRNGKVTIVINERVIADHMAKLKQQKRVPIDEEALRWTPLVQSGNPAQIMKDAAMSSSEDEEDDDDENEEETENAGAEDKDVDVVMENGDVTEQTKQNGDVADEKTDSGEEKQVNGVKDEKEATTNESEATENNGDDIEMKEVDEKMGNENVEKDSLEEEKSEESSKNNENETPVDGQDDVDKVTTESDEQITEETSTEISSKDEEEKSTDKEEASSKTEDKGES</sequence>
<reference evidence="24" key="1">
    <citation type="submission" date="2021-01" db="UniProtKB">
        <authorList>
            <consortium name="EnsemblMetazoa"/>
        </authorList>
    </citation>
    <scope>IDENTIFICATION</scope>
</reference>
<dbReference type="InterPro" id="IPR013083">
    <property type="entry name" value="Znf_RING/FYVE/PHD"/>
</dbReference>
<feature type="domain" description="MYST-type HAT" evidence="22">
    <location>
        <begin position="447"/>
        <end position="721"/>
    </location>
</feature>
<dbReference type="InterPro" id="IPR002717">
    <property type="entry name" value="HAT_MYST-type"/>
</dbReference>
<dbReference type="InterPro" id="IPR016181">
    <property type="entry name" value="Acyl_CoA_acyltransferase"/>
</dbReference>
<name>A0A7M5V5V1_9CNID</name>
<evidence type="ECO:0000256" key="11">
    <source>
        <dbReference type="ARBA" id="ARBA00022833"/>
    </source>
</evidence>
<keyword evidence="17" id="KW-0539">Nucleus</keyword>
<feature type="compositionally biased region" description="Acidic residues" evidence="20">
    <location>
        <begin position="740"/>
        <end position="755"/>
    </location>
</feature>
<dbReference type="Pfam" id="PF01530">
    <property type="entry name" value="zf-C2HC"/>
    <property type="match status" value="1"/>
</dbReference>
<evidence type="ECO:0000256" key="10">
    <source>
        <dbReference type="ARBA" id="ARBA00022771"/>
    </source>
</evidence>
<proteinExistence type="inferred from homology"/>
<dbReference type="InterPro" id="IPR050603">
    <property type="entry name" value="MYST_HAT"/>
</dbReference>
<evidence type="ECO:0000256" key="3">
    <source>
        <dbReference type="ARBA" id="ARBA00013184"/>
    </source>
</evidence>
<comment type="similarity">
    <text evidence="2">Belongs to the MYST (SAS/MOZ) family.</text>
</comment>
<dbReference type="GO" id="GO:0010484">
    <property type="term" value="F:histone H3 acetyltransferase activity"/>
    <property type="evidence" value="ECO:0007669"/>
    <property type="project" value="TreeGrafter"/>
</dbReference>
<keyword evidence="5" id="KW-1017">Isopeptide bond</keyword>
<dbReference type="InterPro" id="IPR036060">
    <property type="entry name" value="Znf_C2H2C_sf"/>
</dbReference>
<keyword evidence="7" id="KW-0808">Transferase</keyword>